<accession>A0AA89B739</accession>
<name>A0AA89B739_9ASTE</name>
<dbReference type="PANTHER" id="PTHR33726">
    <property type="entry name" value="TRANSMEMBRANE PROTEIN"/>
    <property type="match status" value="1"/>
</dbReference>
<gene>
    <name evidence="2" type="ORF">RJ639_043513</name>
</gene>
<keyword evidence="1" id="KW-0812">Transmembrane</keyword>
<dbReference type="Proteomes" id="UP001188597">
    <property type="component" value="Unassembled WGS sequence"/>
</dbReference>
<dbReference type="AlphaFoldDB" id="A0AA89B739"/>
<sequence length="102" mass="11838">MSSWASRWVELNFSLPTSIFRWPRLMSSYFTPEWSPRGPTWASEGFWGFSPRGFNGRSLRGWWPELDFSIVDTVVWSFVTALESVALVSMLCFFFVFCGCTI</sequence>
<evidence type="ECO:0000256" key="1">
    <source>
        <dbReference type="SAM" id="Phobius"/>
    </source>
</evidence>
<keyword evidence="1" id="KW-1133">Transmembrane helix</keyword>
<keyword evidence="3" id="KW-1185">Reference proteome</keyword>
<comment type="caution">
    <text evidence="2">The sequence shown here is derived from an EMBL/GenBank/DDBJ whole genome shotgun (WGS) entry which is preliminary data.</text>
</comment>
<evidence type="ECO:0008006" key="4">
    <source>
        <dbReference type="Google" id="ProtNLM"/>
    </source>
</evidence>
<reference evidence="2" key="1">
    <citation type="submission" date="2022-12" db="EMBL/GenBank/DDBJ databases">
        <title>Draft genome assemblies for two species of Escallonia (Escalloniales).</title>
        <authorList>
            <person name="Chanderbali A."/>
            <person name="Dervinis C."/>
            <person name="Anghel I."/>
            <person name="Soltis D."/>
            <person name="Soltis P."/>
            <person name="Zapata F."/>
        </authorList>
    </citation>
    <scope>NUCLEOTIDE SEQUENCE</scope>
    <source>
        <strain evidence="2">UCBG64.0493</strain>
        <tissue evidence="2">Leaf</tissue>
    </source>
</reference>
<dbReference type="EMBL" id="JAVXUP010000662">
    <property type="protein sequence ID" value="KAK3023326.1"/>
    <property type="molecule type" value="Genomic_DNA"/>
</dbReference>
<feature type="transmembrane region" description="Helical" evidence="1">
    <location>
        <begin position="74"/>
        <end position="98"/>
    </location>
</feature>
<keyword evidence="1" id="KW-0472">Membrane</keyword>
<evidence type="ECO:0000313" key="3">
    <source>
        <dbReference type="Proteomes" id="UP001188597"/>
    </source>
</evidence>
<protein>
    <recommendedName>
        <fullName evidence="4">Transmembrane protein</fullName>
    </recommendedName>
</protein>
<proteinExistence type="predicted"/>
<organism evidence="2 3">
    <name type="scientific">Escallonia herrerae</name>
    <dbReference type="NCBI Taxonomy" id="1293975"/>
    <lineage>
        <taxon>Eukaryota</taxon>
        <taxon>Viridiplantae</taxon>
        <taxon>Streptophyta</taxon>
        <taxon>Embryophyta</taxon>
        <taxon>Tracheophyta</taxon>
        <taxon>Spermatophyta</taxon>
        <taxon>Magnoliopsida</taxon>
        <taxon>eudicotyledons</taxon>
        <taxon>Gunneridae</taxon>
        <taxon>Pentapetalae</taxon>
        <taxon>asterids</taxon>
        <taxon>campanulids</taxon>
        <taxon>Escalloniales</taxon>
        <taxon>Escalloniaceae</taxon>
        <taxon>Escallonia</taxon>
    </lineage>
</organism>
<dbReference type="PANTHER" id="PTHR33726:SF3">
    <property type="entry name" value="TRANSMEMBRANE PROTEIN"/>
    <property type="match status" value="1"/>
</dbReference>
<evidence type="ECO:0000313" key="2">
    <source>
        <dbReference type="EMBL" id="KAK3023326.1"/>
    </source>
</evidence>